<comment type="subcellular location">
    <subcellularLocation>
        <location evidence="6">Cell membrane</location>
        <topology evidence="6">Lipid-anchor</topology>
    </subcellularLocation>
    <subcellularLocation>
        <location evidence="6">Membrane</location>
        <location evidence="6">Caveola</location>
    </subcellularLocation>
    <subcellularLocation>
        <location evidence="1">Membrane</location>
        <topology evidence="1">Multi-pass membrane protein</topology>
    </subcellularLocation>
</comment>
<dbReference type="Pfam" id="PF00153">
    <property type="entry name" value="Mito_carr"/>
    <property type="match status" value="1"/>
</dbReference>
<dbReference type="AlphaFoldDB" id="A0A7J7NPF4"/>
<evidence type="ECO:0000256" key="5">
    <source>
        <dbReference type="RuleBase" id="RU000488"/>
    </source>
</evidence>
<sequence>MPSDYSADFFKRRSPPLTFLDFPVHLEPANPDFYKIGYVRSVRAYGVDFKKRPDGFGVYASKDIEPLRRTRVIPCKRYLVRDCIHTLHDSALNSFNLGLHMNHLPNRFTAKIHGTKALVLGKPILPLEDRASYLIPPLEDCASYLDDKCLIGIQKEGTGVTGKFCSYCGNKFVKGVFCSECSHERVTSQGPKPDETHNLNVTQVTSEYVLREETLEEKYVVSLFQALRNIVKNEGMRGMSQGLSPTILALLPNWAVYFTVYEQLKDLPIAYLISLLSNYQEEAEAQRATTSAVLLARQQSADKESFTKKKTEGLMALAEAQGVYVRTFLDAVGGNYAALRDYMMINGGMFQELAKINVGAVQGLQPKISIWSNGGMGDFTGGSGSRNTAMNEVAGVYKMLLPLFKIVSNGGI</sequence>
<evidence type="ECO:0000256" key="3">
    <source>
        <dbReference type="ARBA" id="ARBA00023136"/>
    </source>
</evidence>
<dbReference type="PROSITE" id="PS50920">
    <property type="entry name" value="SOLCAR"/>
    <property type="match status" value="1"/>
</dbReference>
<keyword evidence="5" id="KW-0813">Transport</keyword>
<accession>A0A7J7NPF4</accession>
<evidence type="ECO:0000313" key="8">
    <source>
        <dbReference type="Proteomes" id="UP000541444"/>
    </source>
</evidence>
<dbReference type="PANTHER" id="PTHR13806:SF31">
    <property type="entry name" value="FLOTILLIN-LIKE PROTEIN 1-RELATED"/>
    <property type="match status" value="1"/>
</dbReference>
<keyword evidence="2 4" id="KW-0812">Transmembrane</keyword>
<protein>
    <recommendedName>
        <fullName evidence="6">Flotillin-like</fullName>
    </recommendedName>
</protein>
<comment type="similarity">
    <text evidence="6">Belongs to the band 7/mec-2 family. Flotillin subfamily.</text>
</comment>
<dbReference type="GO" id="GO:0005901">
    <property type="term" value="C:caveola"/>
    <property type="evidence" value="ECO:0007669"/>
    <property type="project" value="UniProtKB-SubCell"/>
</dbReference>
<dbReference type="InterPro" id="IPR027705">
    <property type="entry name" value="Flotillin_fam"/>
</dbReference>
<organism evidence="7 8">
    <name type="scientific">Kingdonia uniflora</name>
    <dbReference type="NCBI Taxonomy" id="39325"/>
    <lineage>
        <taxon>Eukaryota</taxon>
        <taxon>Viridiplantae</taxon>
        <taxon>Streptophyta</taxon>
        <taxon>Embryophyta</taxon>
        <taxon>Tracheophyta</taxon>
        <taxon>Spermatophyta</taxon>
        <taxon>Magnoliopsida</taxon>
        <taxon>Ranunculales</taxon>
        <taxon>Circaeasteraceae</taxon>
        <taxon>Kingdonia</taxon>
    </lineage>
</organism>
<evidence type="ECO:0000256" key="1">
    <source>
        <dbReference type="ARBA" id="ARBA00004141"/>
    </source>
</evidence>
<name>A0A7J7NPF4_9MAGN</name>
<keyword evidence="8" id="KW-1185">Reference proteome</keyword>
<keyword evidence="3 4" id="KW-0472">Membrane</keyword>
<evidence type="ECO:0000313" key="7">
    <source>
        <dbReference type="EMBL" id="KAF6168930.1"/>
    </source>
</evidence>
<evidence type="ECO:0000256" key="6">
    <source>
        <dbReference type="RuleBase" id="RU366054"/>
    </source>
</evidence>
<dbReference type="EMBL" id="JACGCM010000671">
    <property type="protein sequence ID" value="KAF6168930.1"/>
    <property type="molecule type" value="Genomic_DNA"/>
</dbReference>
<dbReference type="Gene3D" id="1.50.40.10">
    <property type="entry name" value="Mitochondrial carrier domain"/>
    <property type="match status" value="1"/>
</dbReference>
<dbReference type="InterPro" id="IPR018108">
    <property type="entry name" value="MCP_transmembrane"/>
</dbReference>
<comment type="caution">
    <text evidence="7">The sequence shown here is derived from an EMBL/GenBank/DDBJ whole genome shotgun (WGS) entry which is preliminary data.</text>
</comment>
<proteinExistence type="inferred from homology"/>
<dbReference type="Proteomes" id="UP000541444">
    <property type="component" value="Unassembled WGS sequence"/>
</dbReference>
<dbReference type="PANTHER" id="PTHR13806">
    <property type="entry name" value="FLOTILLIN-RELATED"/>
    <property type="match status" value="1"/>
</dbReference>
<reference evidence="7 8" key="1">
    <citation type="journal article" date="2020" name="IScience">
        <title>Genome Sequencing of the Endangered Kingdonia uniflora (Circaeasteraceae, Ranunculales) Reveals Potential Mechanisms of Evolutionary Specialization.</title>
        <authorList>
            <person name="Sun Y."/>
            <person name="Deng T."/>
            <person name="Zhang A."/>
            <person name="Moore M.J."/>
            <person name="Landis J.B."/>
            <person name="Lin N."/>
            <person name="Zhang H."/>
            <person name="Zhang X."/>
            <person name="Huang J."/>
            <person name="Zhang X."/>
            <person name="Sun H."/>
            <person name="Wang H."/>
        </authorList>
    </citation>
    <scope>NUCLEOTIDE SEQUENCE [LARGE SCALE GENOMIC DNA]</scope>
    <source>
        <strain evidence="7">TB1705</strain>
        <tissue evidence="7">Leaf</tissue>
    </source>
</reference>
<dbReference type="InterPro" id="IPR023395">
    <property type="entry name" value="MCP_dom_sf"/>
</dbReference>
<gene>
    <name evidence="7" type="ORF">GIB67_038427</name>
</gene>
<comment type="similarity">
    <text evidence="5">Belongs to the mitochondrial carrier (TC 2.A.29) family.</text>
</comment>
<evidence type="ECO:0000256" key="4">
    <source>
        <dbReference type="PROSITE-ProRule" id="PRU00282"/>
    </source>
</evidence>
<feature type="repeat" description="Solcar" evidence="4">
    <location>
        <begin position="169"/>
        <end position="267"/>
    </location>
</feature>
<dbReference type="OrthoDB" id="10266426at2759"/>
<evidence type="ECO:0000256" key="2">
    <source>
        <dbReference type="ARBA" id="ARBA00022692"/>
    </source>
</evidence>
<dbReference type="SUPFAM" id="SSF103506">
    <property type="entry name" value="Mitochondrial carrier"/>
    <property type="match status" value="1"/>
</dbReference>
<keyword evidence="6" id="KW-1003">Cell membrane</keyword>